<reference evidence="2 3" key="1">
    <citation type="submission" date="2019-10" db="EMBL/GenBank/DDBJ databases">
        <title>Rudanella paleaurantiibacter sp. nov., isolated from sludge.</title>
        <authorList>
            <person name="Xu S.Q."/>
        </authorList>
    </citation>
    <scope>NUCLEOTIDE SEQUENCE [LARGE SCALE GENOMIC DNA]</scope>
    <source>
        <strain evidence="2 3">HX-22-17</strain>
    </source>
</reference>
<evidence type="ECO:0000313" key="3">
    <source>
        <dbReference type="Proteomes" id="UP000488299"/>
    </source>
</evidence>
<keyword evidence="3" id="KW-1185">Reference proteome</keyword>
<protein>
    <recommendedName>
        <fullName evidence="4">DUF4293 family protein</fullName>
    </recommendedName>
</protein>
<keyword evidence="1" id="KW-0812">Transmembrane</keyword>
<comment type="caution">
    <text evidence="2">The sequence shown here is derived from an EMBL/GenBank/DDBJ whole genome shotgun (WGS) entry which is preliminary data.</text>
</comment>
<feature type="transmembrane region" description="Helical" evidence="1">
    <location>
        <begin position="109"/>
        <end position="127"/>
    </location>
</feature>
<organism evidence="2 3">
    <name type="scientific">Rudanella paleaurantiibacter</name>
    <dbReference type="NCBI Taxonomy" id="2614655"/>
    <lineage>
        <taxon>Bacteria</taxon>
        <taxon>Pseudomonadati</taxon>
        <taxon>Bacteroidota</taxon>
        <taxon>Cytophagia</taxon>
        <taxon>Cytophagales</taxon>
        <taxon>Cytophagaceae</taxon>
        <taxon>Rudanella</taxon>
    </lineage>
</organism>
<evidence type="ECO:0000256" key="1">
    <source>
        <dbReference type="SAM" id="Phobius"/>
    </source>
</evidence>
<dbReference type="Proteomes" id="UP000488299">
    <property type="component" value="Unassembled WGS sequence"/>
</dbReference>
<proteinExistence type="predicted"/>
<feature type="transmembrane region" description="Helical" evidence="1">
    <location>
        <begin position="71"/>
        <end position="89"/>
    </location>
</feature>
<keyword evidence="1" id="KW-1133">Transmembrane helix</keyword>
<feature type="transmembrane region" description="Helical" evidence="1">
    <location>
        <begin position="46"/>
        <end position="64"/>
    </location>
</feature>
<gene>
    <name evidence="2" type="ORF">F5984_05905</name>
</gene>
<evidence type="ECO:0000313" key="2">
    <source>
        <dbReference type="EMBL" id="KAB7731759.1"/>
    </source>
</evidence>
<accession>A0A7J5U1S8</accession>
<dbReference type="RefSeq" id="WP_152123353.1">
    <property type="nucleotide sequence ID" value="NZ_WELI01000002.1"/>
</dbReference>
<evidence type="ECO:0008006" key="4">
    <source>
        <dbReference type="Google" id="ProtNLM"/>
    </source>
</evidence>
<dbReference type="AlphaFoldDB" id="A0A7J5U1S8"/>
<sequence length="137" mass="14896">MRNPFFYVLLLVLVVLDAWLLANPNLIGRVGVFLFEYDYISTFPRALGTVAGVTAVALLLGGAARRFFKRPIAIIILAMLTIAGLIWLVQSVGQFTTGVYKLTGAGFKAGAMLLPGLVVLVFGKTFYDALTQNRGIR</sequence>
<dbReference type="EMBL" id="WELI01000002">
    <property type="protein sequence ID" value="KAB7731759.1"/>
    <property type="molecule type" value="Genomic_DNA"/>
</dbReference>
<keyword evidence="1" id="KW-0472">Membrane</keyword>
<name>A0A7J5U1S8_9BACT</name>